<protein>
    <submittedName>
        <fullName evidence="1">Uncharacterized protein</fullName>
    </submittedName>
</protein>
<feature type="non-terminal residue" evidence="1">
    <location>
        <position position="1"/>
    </location>
</feature>
<organism evidence="1">
    <name type="scientific">marine sediment metagenome</name>
    <dbReference type="NCBI Taxonomy" id="412755"/>
    <lineage>
        <taxon>unclassified sequences</taxon>
        <taxon>metagenomes</taxon>
        <taxon>ecological metagenomes</taxon>
    </lineage>
</organism>
<comment type="caution">
    <text evidence="1">The sequence shown here is derived from an EMBL/GenBank/DDBJ whole genome shotgun (WGS) entry which is preliminary data.</text>
</comment>
<proteinExistence type="predicted"/>
<dbReference type="AlphaFoldDB" id="X1RU08"/>
<dbReference type="EMBL" id="BARW01003733">
    <property type="protein sequence ID" value="GAI70441.1"/>
    <property type="molecule type" value="Genomic_DNA"/>
</dbReference>
<sequence>DWNLFITGKDSNGNFKLWSLVYGDGGEVAADTWSALKEFASAPSDGNFEYHRAFMDKPDVYRCFFIEKFTGTEAYNRPFWSHSAVDTKFIDNLWREPVPFNLSSEYGMAIAHHGDYCWLSTPYGVWRAKLAQESLDLSADVLSLRQELGESQGRLVIELRNDDGRYASPGSGELKVLDIGCQLEVSPGYVTSQGSEVSSGLAFWLDAYEHTSSDGKSSLIIYASDGWGLIGNWRARHQFRWNKATDEMSVKDVLAFVVARVGLKLEVKSQSSVITGYYPDFTIHPDNRGDTIIPSLLDSEPTI</sequence>
<gene>
    <name evidence="1" type="ORF">S12H4_09276</name>
</gene>
<reference evidence="1" key="1">
    <citation type="journal article" date="2014" name="Front. Microbiol.">
        <title>High frequency of phylogenetically diverse reductive dehalogenase-homologous genes in deep subseafloor sedimentary metagenomes.</title>
        <authorList>
            <person name="Kawai M."/>
            <person name="Futagami T."/>
            <person name="Toyoda A."/>
            <person name="Takaki Y."/>
            <person name="Nishi S."/>
            <person name="Hori S."/>
            <person name="Arai W."/>
            <person name="Tsubouchi T."/>
            <person name="Morono Y."/>
            <person name="Uchiyama I."/>
            <person name="Ito T."/>
            <person name="Fujiyama A."/>
            <person name="Inagaki F."/>
            <person name="Takami H."/>
        </authorList>
    </citation>
    <scope>NUCLEOTIDE SEQUENCE</scope>
    <source>
        <strain evidence="1">Expedition CK06-06</strain>
    </source>
</reference>
<evidence type="ECO:0000313" key="1">
    <source>
        <dbReference type="EMBL" id="GAI70441.1"/>
    </source>
</evidence>
<name>X1RU08_9ZZZZ</name>
<accession>X1RU08</accession>